<accession>A0A6I2MIB5</accession>
<keyword evidence="4" id="KW-0997">Cell inner membrane</keyword>
<dbReference type="InterPro" id="IPR007387">
    <property type="entry name" value="TRAP_DctQ"/>
</dbReference>
<evidence type="ECO:0000256" key="2">
    <source>
        <dbReference type="ARBA" id="ARBA00022448"/>
    </source>
</evidence>
<keyword evidence="5 9" id="KW-0812">Transmembrane</keyword>
<evidence type="ECO:0000256" key="9">
    <source>
        <dbReference type="SAM" id="Phobius"/>
    </source>
</evidence>
<evidence type="ECO:0000256" key="3">
    <source>
        <dbReference type="ARBA" id="ARBA00022475"/>
    </source>
</evidence>
<feature type="transmembrane region" description="Helical" evidence="9">
    <location>
        <begin position="99"/>
        <end position="118"/>
    </location>
</feature>
<evidence type="ECO:0000259" key="10">
    <source>
        <dbReference type="Pfam" id="PF04290"/>
    </source>
</evidence>
<dbReference type="PANTHER" id="PTHR35011:SF2">
    <property type="entry name" value="2,3-DIKETO-L-GULONATE TRAP TRANSPORTER SMALL PERMEASE PROTEIN YIAM"/>
    <property type="match status" value="1"/>
</dbReference>
<feature type="domain" description="Tripartite ATP-independent periplasmic transporters DctQ component" evidence="10">
    <location>
        <begin position="36"/>
        <end position="164"/>
    </location>
</feature>
<keyword evidence="3" id="KW-1003">Cell membrane</keyword>
<dbReference type="PANTHER" id="PTHR35011">
    <property type="entry name" value="2,3-DIKETO-L-GULONATE TRAP TRANSPORTER SMALL PERMEASE PROTEIN YIAM"/>
    <property type="match status" value="1"/>
</dbReference>
<dbReference type="Pfam" id="PF04290">
    <property type="entry name" value="DctQ"/>
    <property type="match status" value="1"/>
</dbReference>
<organism evidence="11 12">
    <name type="scientific">Metabacillus idriensis</name>
    <dbReference type="NCBI Taxonomy" id="324768"/>
    <lineage>
        <taxon>Bacteria</taxon>
        <taxon>Bacillati</taxon>
        <taxon>Bacillota</taxon>
        <taxon>Bacilli</taxon>
        <taxon>Bacillales</taxon>
        <taxon>Bacillaceae</taxon>
        <taxon>Metabacillus</taxon>
    </lineage>
</organism>
<evidence type="ECO:0000256" key="6">
    <source>
        <dbReference type="ARBA" id="ARBA00022989"/>
    </source>
</evidence>
<comment type="similarity">
    <text evidence="8">Belongs to the TRAP transporter small permease family.</text>
</comment>
<evidence type="ECO:0000256" key="5">
    <source>
        <dbReference type="ARBA" id="ARBA00022692"/>
    </source>
</evidence>
<protein>
    <submittedName>
        <fullName evidence="11">TRAP transporter small permease subunit</fullName>
    </submittedName>
</protein>
<reference evidence="11 12" key="1">
    <citation type="submission" date="2019-11" db="EMBL/GenBank/DDBJ databases">
        <title>Bacillus idriensis genome.</title>
        <authorList>
            <person name="Konopka E.N."/>
            <person name="Newman J.D."/>
        </authorList>
    </citation>
    <scope>NUCLEOTIDE SEQUENCE [LARGE SCALE GENOMIC DNA]</scope>
    <source>
        <strain evidence="11 12">DSM 19097</strain>
    </source>
</reference>
<dbReference type="GO" id="GO:0022857">
    <property type="term" value="F:transmembrane transporter activity"/>
    <property type="evidence" value="ECO:0007669"/>
    <property type="project" value="TreeGrafter"/>
</dbReference>
<dbReference type="EMBL" id="WKKF01000018">
    <property type="protein sequence ID" value="MRX56847.1"/>
    <property type="molecule type" value="Genomic_DNA"/>
</dbReference>
<comment type="subcellular location">
    <subcellularLocation>
        <location evidence="1">Cell inner membrane</location>
        <topology evidence="1">Multi-pass membrane protein</topology>
    </subcellularLocation>
</comment>
<dbReference type="AlphaFoldDB" id="A0A6I2MIB5"/>
<evidence type="ECO:0000313" key="11">
    <source>
        <dbReference type="EMBL" id="MRX56847.1"/>
    </source>
</evidence>
<keyword evidence="7 9" id="KW-0472">Membrane</keyword>
<keyword evidence="2" id="KW-0813">Transport</keyword>
<evidence type="ECO:0000256" key="7">
    <source>
        <dbReference type="ARBA" id="ARBA00023136"/>
    </source>
</evidence>
<dbReference type="Proteomes" id="UP000441585">
    <property type="component" value="Unassembled WGS sequence"/>
</dbReference>
<comment type="caution">
    <text evidence="11">The sequence shown here is derived from an EMBL/GenBank/DDBJ whole genome shotgun (WGS) entry which is preliminary data.</text>
</comment>
<feature type="transmembrane region" description="Helical" evidence="9">
    <location>
        <begin position="60"/>
        <end position="78"/>
    </location>
</feature>
<evidence type="ECO:0000256" key="1">
    <source>
        <dbReference type="ARBA" id="ARBA00004429"/>
    </source>
</evidence>
<sequence>MSILMNIRRVNYLMNVVKKIDRNFEEYVCIVLFSIMTLLISAQIFTRFIFNYPLEWTEELARFIFIWLVYISISLAAKHNRHLKMEIGESTIAKKTGNWIYYFSDLCWLTFNIFMIFYGTQMVQSLLSSIQVSAVTRINMGAVYTIVPFGFALMSLRIIQNMIKRKNTSSEPEHIQGSVIHNELEKHPIKNIQ</sequence>
<dbReference type="GO" id="GO:0005886">
    <property type="term" value="C:plasma membrane"/>
    <property type="evidence" value="ECO:0007669"/>
    <property type="project" value="UniProtKB-SubCell"/>
</dbReference>
<evidence type="ECO:0000256" key="8">
    <source>
        <dbReference type="ARBA" id="ARBA00038436"/>
    </source>
</evidence>
<gene>
    <name evidence="11" type="ORF">GJU41_23170</name>
</gene>
<feature type="transmembrane region" description="Helical" evidence="9">
    <location>
        <begin position="138"/>
        <end position="159"/>
    </location>
</feature>
<keyword evidence="12" id="KW-1185">Reference proteome</keyword>
<evidence type="ECO:0000313" key="12">
    <source>
        <dbReference type="Proteomes" id="UP000441585"/>
    </source>
</evidence>
<keyword evidence="6 9" id="KW-1133">Transmembrane helix</keyword>
<feature type="transmembrane region" description="Helical" evidence="9">
    <location>
        <begin position="27"/>
        <end position="48"/>
    </location>
</feature>
<dbReference type="InterPro" id="IPR055348">
    <property type="entry name" value="DctQ"/>
</dbReference>
<name>A0A6I2MIB5_9BACI</name>
<dbReference type="GO" id="GO:0015740">
    <property type="term" value="P:C4-dicarboxylate transport"/>
    <property type="evidence" value="ECO:0007669"/>
    <property type="project" value="TreeGrafter"/>
</dbReference>
<evidence type="ECO:0000256" key="4">
    <source>
        <dbReference type="ARBA" id="ARBA00022519"/>
    </source>
</evidence>
<proteinExistence type="inferred from homology"/>